<sequence length="128" mass="13811">MLGDKLSIEKGQLWTTPSADIVVAQDGSGNYKKISEGVAAVKGSGKGRVVIHVKAGVYKENIDIENTVKNIIIFGDGMDSTIVTGNHNAQNGSTTFRSTTFAWFMVTSIEISWNEEESMVDSVLVVPM</sequence>
<dbReference type="PROSITE" id="PS00800">
    <property type="entry name" value="PECTINESTERASE_1"/>
    <property type="match status" value="1"/>
</dbReference>
<dbReference type="Proteomes" id="UP001157006">
    <property type="component" value="Chromosome 2"/>
</dbReference>
<evidence type="ECO:0000256" key="5">
    <source>
        <dbReference type="ARBA" id="ARBA00023085"/>
    </source>
</evidence>
<dbReference type="InterPro" id="IPR018040">
    <property type="entry name" value="Pectinesterase_Tyr_AS"/>
</dbReference>
<dbReference type="EMBL" id="OX451737">
    <property type="protein sequence ID" value="CAI8601022.1"/>
    <property type="molecule type" value="Genomic_DNA"/>
</dbReference>
<feature type="domain" description="Pectinesterase catalytic" evidence="7">
    <location>
        <begin position="20"/>
        <end position="103"/>
    </location>
</feature>
<evidence type="ECO:0000256" key="3">
    <source>
        <dbReference type="ARBA" id="ARBA00022512"/>
    </source>
</evidence>
<dbReference type="InterPro" id="IPR012334">
    <property type="entry name" value="Pectin_lyas_fold"/>
</dbReference>
<keyword evidence="3 6" id="KW-0134">Cell wall</keyword>
<dbReference type="GO" id="GO:0030599">
    <property type="term" value="F:pectinesterase activity"/>
    <property type="evidence" value="ECO:0007669"/>
    <property type="project" value="UniProtKB-UniRule"/>
</dbReference>
<dbReference type="GO" id="GO:0045490">
    <property type="term" value="P:pectin catabolic process"/>
    <property type="evidence" value="ECO:0007669"/>
    <property type="project" value="UniProtKB-UniRule"/>
</dbReference>
<gene>
    <name evidence="8" type="ORF">VFH_II252280</name>
</gene>
<comment type="catalytic activity">
    <reaction evidence="6">
        <text>[(1-&gt;4)-alpha-D-galacturonosyl methyl ester](n) + n H2O = [(1-&gt;4)-alpha-D-galacturonosyl](n) + n methanol + n H(+)</text>
        <dbReference type="Rhea" id="RHEA:22380"/>
        <dbReference type="Rhea" id="RHEA-COMP:14570"/>
        <dbReference type="Rhea" id="RHEA-COMP:14573"/>
        <dbReference type="ChEBI" id="CHEBI:15377"/>
        <dbReference type="ChEBI" id="CHEBI:15378"/>
        <dbReference type="ChEBI" id="CHEBI:17790"/>
        <dbReference type="ChEBI" id="CHEBI:140522"/>
        <dbReference type="ChEBI" id="CHEBI:140523"/>
        <dbReference type="EC" id="3.1.1.11"/>
    </reaction>
</comment>
<comment type="pathway">
    <text evidence="2 6">Glycan metabolism; pectin degradation; 2-dehydro-3-deoxy-D-gluconate from pectin: step 1/5.</text>
</comment>
<dbReference type="SUPFAM" id="SSF51126">
    <property type="entry name" value="Pectin lyase-like"/>
    <property type="match status" value="1"/>
</dbReference>
<proteinExistence type="predicted"/>
<protein>
    <recommendedName>
        <fullName evidence="6">Pectinesterase</fullName>
        <ecNumber evidence="6">3.1.1.11</ecNumber>
    </recommendedName>
</protein>
<dbReference type="EC" id="3.1.1.11" evidence="6"/>
<dbReference type="InterPro" id="IPR011050">
    <property type="entry name" value="Pectin_lyase_fold/virulence"/>
</dbReference>
<accession>A0AAV0ZYR1</accession>
<keyword evidence="5 6" id="KW-0063">Aspartyl esterase</keyword>
<name>A0AAV0ZYR1_VICFA</name>
<evidence type="ECO:0000313" key="8">
    <source>
        <dbReference type="EMBL" id="CAI8601022.1"/>
    </source>
</evidence>
<keyword evidence="9" id="KW-1185">Reference proteome</keyword>
<dbReference type="Pfam" id="PF01095">
    <property type="entry name" value="Pectinesterase"/>
    <property type="match status" value="1"/>
</dbReference>
<evidence type="ECO:0000256" key="4">
    <source>
        <dbReference type="ARBA" id="ARBA00022801"/>
    </source>
</evidence>
<dbReference type="InterPro" id="IPR000070">
    <property type="entry name" value="Pectinesterase_cat"/>
</dbReference>
<reference evidence="8 9" key="1">
    <citation type="submission" date="2023-01" db="EMBL/GenBank/DDBJ databases">
        <authorList>
            <person name="Kreplak J."/>
        </authorList>
    </citation>
    <scope>NUCLEOTIDE SEQUENCE [LARGE SCALE GENOMIC DNA]</scope>
</reference>
<dbReference type="GO" id="GO:0042545">
    <property type="term" value="P:cell wall modification"/>
    <property type="evidence" value="ECO:0007669"/>
    <property type="project" value="UniProtKB-UniRule"/>
</dbReference>
<evidence type="ECO:0000256" key="6">
    <source>
        <dbReference type="RuleBase" id="RU000589"/>
    </source>
</evidence>
<evidence type="ECO:0000313" key="9">
    <source>
        <dbReference type="Proteomes" id="UP001157006"/>
    </source>
</evidence>
<evidence type="ECO:0000256" key="1">
    <source>
        <dbReference type="ARBA" id="ARBA00004191"/>
    </source>
</evidence>
<comment type="subcellular location">
    <subcellularLocation>
        <location evidence="1 6">Secreted</location>
        <location evidence="1 6">Cell wall</location>
    </subcellularLocation>
</comment>
<dbReference type="AlphaFoldDB" id="A0AAV0ZYR1"/>
<comment type="function">
    <text evidence="6">Acts in the modification of cell walls via demethylesterification of cell wall pectin.</text>
</comment>
<keyword evidence="6" id="KW-0961">Cell wall biogenesis/degradation</keyword>
<dbReference type="PANTHER" id="PTHR31707">
    <property type="entry name" value="PECTINESTERASE"/>
    <property type="match status" value="1"/>
</dbReference>
<keyword evidence="4 6" id="KW-0378">Hydrolase</keyword>
<evidence type="ECO:0000259" key="7">
    <source>
        <dbReference type="Pfam" id="PF01095"/>
    </source>
</evidence>
<dbReference type="Gene3D" id="2.160.20.10">
    <property type="entry name" value="Single-stranded right-handed beta-helix, Pectin lyase-like"/>
    <property type="match status" value="1"/>
</dbReference>
<keyword evidence="6" id="KW-0964">Secreted</keyword>
<organism evidence="8 9">
    <name type="scientific">Vicia faba</name>
    <name type="common">Broad bean</name>
    <name type="synonym">Faba vulgaris</name>
    <dbReference type="NCBI Taxonomy" id="3906"/>
    <lineage>
        <taxon>Eukaryota</taxon>
        <taxon>Viridiplantae</taxon>
        <taxon>Streptophyta</taxon>
        <taxon>Embryophyta</taxon>
        <taxon>Tracheophyta</taxon>
        <taxon>Spermatophyta</taxon>
        <taxon>Magnoliopsida</taxon>
        <taxon>eudicotyledons</taxon>
        <taxon>Gunneridae</taxon>
        <taxon>Pentapetalae</taxon>
        <taxon>rosids</taxon>
        <taxon>fabids</taxon>
        <taxon>Fabales</taxon>
        <taxon>Fabaceae</taxon>
        <taxon>Papilionoideae</taxon>
        <taxon>50 kb inversion clade</taxon>
        <taxon>NPAAA clade</taxon>
        <taxon>Hologalegina</taxon>
        <taxon>IRL clade</taxon>
        <taxon>Fabeae</taxon>
        <taxon>Vicia</taxon>
    </lineage>
</organism>
<evidence type="ECO:0000256" key="2">
    <source>
        <dbReference type="ARBA" id="ARBA00005184"/>
    </source>
</evidence>